<keyword evidence="8 10" id="KW-0472">Membrane</keyword>
<evidence type="ECO:0000256" key="9">
    <source>
        <dbReference type="ARBA" id="ARBA00023316"/>
    </source>
</evidence>
<evidence type="ECO:0000256" key="2">
    <source>
        <dbReference type="ARBA" id="ARBA00004236"/>
    </source>
</evidence>
<dbReference type="EMBL" id="MHRT01000005">
    <property type="protein sequence ID" value="OHA29197.1"/>
    <property type="molecule type" value="Genomic_DNA"/>
</dbReference>
<dbReference type="Gene3D" id="3.90.1310.10">
    <property type="entry name" value="Penicillin-binding protein 2a (Domain 2)"/>
    <property type="match status" value="1"/>
</dbReference>
<comment type="subcellular location">
    <subcellularLocation>
        <location evidence="2">Cell membrane</location>
    </subcellularLocation>
    <subcellularLocation>
        <location evidence="1">Membrane</location>
        <topology evidence="1">Single-pass membrane protein</topology>
    </subcellularLocation>
</comment>
<protein>
    <recommendedName>
        <fullName evidence="15">Penicillin-binding protein 2</fullName>
    </recommendedName>
</protein>
<dbReference type="Proteomes" id="UP000178089">
    <property type="component" value="Unassembled WGS sequence"/>
</dbReference>
<dbReference type="GO" id="GO:0008360">
    <property type="term" value="P:regulation of cell shape"/>
    <property type="evidence" value="ECO:0007669"/>
    <property type="project" value="UniProtKB-KW"/>
</dbReference>
<evidence type="ECO:0008006" key="15">
    <source>
        <dbReference type="Google" id="ProtNLM"/>
    </source>
</evidence>
<dbReference type="InterPro" id="IPR005311">
    <property type="entry name" value="PBP_dimer"/>
</dbReference>
<gene>
    <name evidence="13" type="ORF">A3F51_01120</name>
</gene>
<evidence type="ECO:0000256" key="5">
    <source>
        <dbReference type="ARBA" id="ARBA00022960"/>
    </source>
</evidence>
<dbReference type="InterPro" id="IPR050515">
    <property type="entry name" value="Beta-lactam/transpept"/>
</dbReference>
<evidence type="ECO:0000256" key="4">
    <source>
        <dbReference type="ARBA" id="ARBA00022692"/>
    </source>
</evidence>
<keyword evidence="6" id="KW-0573">Peptidoglycan synthesis</keyword>
<keyword evidence="3" id="KW-1003">Cell membrane</keyword>
<evidence type="ECO:0000256" key="6">
    <source>
        <dbReference type="ARBA" id="ARBA00022984"/>
    </source>
</evidence>
<evidence type="ECO:0000259" key="11">
    <source>
        <dbReference type="Pfam" id="PF00905"/>
    </source>
</evidence>
<dbReference type="InterPro" id="IPR012338">
    <property type="entry name" value="Beta-lactam/transpept-like"/>
</dbReference>
<accession>A0A1G2MZ92</accession>
<evidence type="ECO:0000256" key="3">
    <source>
        <dbReference type="ARBA" id="ARBA00022475"/>
    </source>
</evidence>
<evidence type="ECO:0000256" key="1">
    <source>
        <dbReference type="ARBA" id="ARBA00004167"/>
    </source>
</evidence>
<evidence type="ECO:0000259" key="12">
    <source>
        <dbReference type="Pfam" id="PF03717"/>
    </source>
</evidence>
<dbReference type="GO" id="GO:0005886">
    <property type="term" value="C:plasma membrane"/>
    <property type="evidence" value="ECO:0007669"/>
    <property type="project" value="UniProtKB-SubCell"/>
</dbReference>
<keyword evidence="5" id="KW-0133">Cell shape</keyword>
<evidence type="ECO:0000256" key="10">
    <source>
        <dbReference type="SAM" id="Phobius"/>
    </source>
</evidence>
<dbReference type="PANTHER" id="PTHR30627">
    <property type="entry name" value="PEPTIDOGLYCAN D,D-TRANSPEPTIDASE"/>
    <property type="match status" value="1"/>
</dbReference>
<feature type="domain" description="Penicillin-binding protein dimerisation" evidence="12">
    <location>
        <begin position="129"/>
        <end position="199"/>
    </location>
</feature>
<dbReference type="AlphaFoldDB" id="A0A1G2MZ92"/>
<name>A0A1G2MZ92_9BACT</name>
<keyword evidence="9" id="KW-0961">Cell wall biogenesis/degradation</keyword>
<dbReference type="InterPro" id="IPR001460">
    <property type="entry name" value="PCN-bd_Tpept"/>
</dbReference>
<sequence length="578" mass="64342">MSFFLKNFMFWRWNRKRRIIEIAPDEIMLDSRNLPDFDRAQFEGRLEKPISKLTLFMVVGVFGALMIVFLVQSWHLQIRLGEEYLTRSEKNTLRPIPIFAGRGVLQDRDGRLLAWNSPSQKEMTTIVEDAVAIREYATSTGLAHILGYVQYPSKDKNGFYYQDDFEGIAGAEEYFNESLQGVNGSRLVEVDAFGTIVSENVVRRPIQGKSITLSIDSRVQSALYYNIKDIARRVGFTGGAGVIMDVNSGELIALTSYPEYSSQVMSDRNDTAQVKSLLTNPSLPFLNRAVDGLYTPGSIVKPYIALGVLGENIIDPATVIVTTGSISIPNPYDPTKSTVFKDWKNNGSIDMLHAISVSSDVYFYIVGGGYKDQKGLGIVNIDKYLRLFGLGSKIPESFARGKAGVIPTPEWKKATFNEDWYIGNTYHTSIGQYGFQVTLIQIIRAVASLANNGLLLVPSVTKNSVPQIERSIEEIPDKNFAIVREGMRLSVTEGVAKSLDVPYVKVAAKSGTAELGVTKEKVNSWITGFWPYENPRYAFVVMLESGSVHNLVGAAAAMRQQLDWMNENTPGYFNKAEP</sequence>
<evidence type="ECO:0000313" key="14">
    <source>
        <dbReference type="Proteomes" id="UP000178089"/>
    </source>
</evidence>
<feature type="transmembrane region" description="Helical" evidence="10">
    <location>
        <begin position="53"/>
        <end position="74"/>
    </location>
</feature>
<dbReference type="PANTHER" id="PTHR30627:SF2">
    <property type="entry name" value="PEPTIDOGLYCAN D,D-TRANSPEPTIDASE MRDA"/>
    <property type="match status" value="1"/>
</dbReference>
<organism evidence="13 14">
    <name type="scientific">Candidatus Taylorbacteria bacterium RIFCSPHIGHO2_12_FULL_45_16</name>
    <dbReference type="NCBI Taxonomy" id="1802315"/>
    <lineage>
        <taxon>Bacteria</taxon>
        <taxon>Candidatus Tayloriibacteriota</taxon>
    </lineage>
</organism>
<dbReference type="GO" id="GO:0008658">
    <property type="term" value="F:penicillin binding"/>
    <property type="evidence" value="ECO:0007669"/>
    <property type="project" value="InterPro"/>
</dbReference>
<dbReference type="SUPFAM" id="SSF56519">
    <property type="entry name" value="Penicillin binding protein dimerisation domain"/>
    <property type="match status" value="1"/>
</dbReference>
<dbReference type="Gene3D" id="3.40.710.10">
    <property type="entry name" value="DD-peptidase/beta-lactamase superfamily"/>
    <property type="match status" value="1"/>
</dbReference>
<feature type="domain" description="Penicillin-binding protein transpeptidase" evidence="11">
    <location>
        <begin position="239"/>
        <end position="547"/>
    </location>
</feature>
<evidence type="ECO:0000256" key="7">
    <source>
        <dbReference type="ARBA" id="ARBA00022989"/>
    </source>
</evidence>
<proteinExistence type="predicted"/>
<dbReference type="GO" id="GO:0009252">
    <property type="term" value="P:peptidoglycan biosynthetic process"/>
    <property type="evidence" value="ECO:0007669"/>
    <property type="project" value="UniProtKB-KW"/>
</dbReference>
<dbReference type="STRING" id="1802315.A3F51_01120"/>
<evidence type="ECO:0000256" key="8">
    <source>
        <dbReference type="ARBA" id="ARBA00023136"/>
    </source>
</evidence>
<keyword evidence="4 10" id="KW-0812">Transmembrane</keyword>
<dbReference type="Pfam" id="PF03717">
    <property type="entry name" value="PBP_dimer"/>
    <property type="match status" value="1"/>
</dbReference>
<reference evidence="13 14" key="1">
    <citation type="journal article" date="2016" name="Nat. Commun.">
        <title>Thousands of microbial genomes shed light on interconnected biogeochemical processes in an aquifer system.</title>
        <authorList>
            <person name="Anantharaman K."/>
            <person name="Brown C.T."/>
            <person name="Hug L.A."/>
            <person name="Sharon I."/>
            <person name="Castelle C.J."/>
            <person name="Probst A.J."/>
            <person name="Thomas B.C."/>
            <person name="Singh A."/>
            <person name="Wilkins M.J."/>
            <person name="Karaoz U."/>
            <person name="Brodie E.L."/>
            <person name="Williams K.H."/>
            <person name="Hubbard S.S."/>
            <person name="Banfield J.F."/>
        </authorList>
    </citation>
    <scope>NUCLEOTIDE SEQUENCE [LARGE SCALE GENOMIC DNA]</scope>
</reference>
<dbReference type="SUPFAM" id="SSF56601">
    <property type="entry name" value="beta-lactamase/transpeptidase-like"/>
    <property type="match status" value="1"/>
</dbReference>
<comment type="caution">
    <text evidence="13">The sequence shown here is derived from an EMBL/GenBank/DDBJ whole genome shotgun (WGS) entry which is preliminary data.</text>
</comment>
<evidence type="ECO:0000313" key="13">
    <source>
        <dbReference type="EMBL" id="OHA29197.1"/>
    </source>
</evidence>
<dbReference type="Pfam" id="PF00905">
    <property type="entry name" value="Transpeptidase"/>
    <property type="match status" value="1"/>
</dbReference>
<dbReference type="InterPro" id="IPR036138">
    <property type="entry name" value="PBP_dimer_sf"/>
</dbReference>
<dbReference type="GO" id="GO:0071972">
    <property type="term" value="F:peptidoglycan L,D-transpeptidase activity"/>
    <property type="evidence" value="ECO:0007669"/>
    <property type="project" value="TreeGrafter"/>
</dbReference>
<keyword evidence="7 10" id="KW-1133">Transmembrane helix</keyword>
<dbReference type="GO" id="GO:0071555">
    <property type="term" value="P:cell wall organization"/>
    <property type="evidence" value="ECO:0007669"/>
    <property type="project" value="UniProtKB-KW"/>
</dbReference>